<evidence type="ECO:0000259" key="2">
    <source>
        <dbReference type="Pfam" id="PF07727"/>
    </source>
</evidence>
<dbReference type="PANTHER" id="PTHR11439">
    <property type="entry name" value="GAG-POL-RELATED RETROTRANSPOSON"/>
    <property type="match status" value="1"/>
</dbReference>
<sequence>MVPKQVKTKKSQAGAKAIATACFTQNRSLVIPRHEKKPYHIINGRKSSAKLFYIFGSLCYIVRDCENLNKMKEKGDACTFVGLSTKSRGYRVYNKKRRLIVETIHNLNKAVFPQSQENVPQAAEMVTTSNELHLLFCLMFDKLLNGNTQVVLKSSALNDVDAPDKRQQQNTTQSTTIKVVVDIPLLKIQSTPETTSQAPTIKDHHLEQVIGNPSQSIRTRRQLETDGEMYISKLVDRPLCKNVIIIKWHWKNKHDEENTVIRNKVRLVAKGYGQKEGIDFEDSFAPVSRLEAVRLFVAYAAHKSFSVYQMDVKTSFLYEPLKEEIYVNQPDGFIHQSPREIFINQAKYAQEILIKHGMTSCDSIGTPMATKHLDANLSGTPVNQTKCRSMVGALMYLTASRPDIVHATCYSARYQARPTEKHLTAVKWIFRVDFLTFDLLPSHKNNYRVAAPPLLLTRSRQNSGEPTTTTATITHHHPHHTTLSPSSSPPYLLTTAAFAATATPHPPHRRTTPPTPPRRRCCITLEKGACGSTDAEKGCLVLVVNHQQQHHIRKGALGLTESLNRVRLVIKAASRGAFGCCKQPGNAQRVRLGEQKTYKGAFGIAVSH</sequence>
<dbReference type="Pfam" id="PF07727">
    <property type="entry name" value="RVT_2"/>
    <property type="match status" value="1"/>
</dbReference>
<feature type="region of interest" description="Disordered" evidence="1">
    <location>
        <begin position="459"/>
        <end position="487"/>
    </location>
</feature>
<gene>
    <name evidence="4" type="ORF">Tci_041559</name>
</gene>
<feature type="domain" description="Reverse transcriptase Ty1/copia-type" evidence="2">
    <location>
        <begin position="233"/>
        <end position="336"/>
    </location>
</feature>
<dbReference type="AlphaFoldDB" id="A0A6L2M6N9"/>
<dbReference type="InterPro" id="IPR057670">
    <property type="entry name" value="SH3_retrovirus"/>
</dbReference>
<dbReference type="Pfam" id="PF25597">
    <property type="entry name" value="SH3_retrovirus"/>
    <property type="match status" value="1"/>
</dbReference>
<organism evidence="4">
    <name type="scientific">Tanacetum cinerariifolium</name>
    <name type="common">Dalmatian daisy</name>
    <name type="synonym">Chrysanthemum cinerariifolium</name>
    <dbReference type="NCBI Taxonomy" id="118510"/>
    <lineage>
        <taxon>Eukaryota</taxon>
        <taxon>Viridiplantae</taxon>
        <taxon>Streptophyta</taxon>
        <taxon>Embryophyta</taxon>
        <taxon>Tracheophyta</taxon>
        <taxon>Spermatophyta</taxon>
        <taxon>Magnoliopsida</taxon>
        <taxon>eudicotyledons</taxon>
        <taxon>Gunneridae</taxon>
        <taxon>Pentapetalae</taxon>
        <taxon>asterids</taxon>
        <taxon>campanulids</taxon>
        <taxon>Asterales</taxon>
        <taxon>Asteraceae</taxon>
        <taxon>Asteroideae</taxon>
        <taxon>Anthemideae</taxon>
        <taxon>Anthemidinae</taxon>
        <taxon>Tanacetum</taxon>
    </lineage>
</organism>
<evidence type="ECO:0000259" key="3">
    <source>
        <dbReference type="Pfam" id="PF25597"/>
    </source>
</evidence>
<feature type="region of interest" description="Disordered" evidence="1">
    <location>
        <begin position="499"/>
        <end position="518"/>
    </location>
</feature>
<evidence type="ECO:0000256" key="1">
    <source>
        <dbReference type="SAM" id="MobiDB-lite"/>
    </source>
</evidence>
<feature type="compositionally biased region" description="Basic residues" evidence="1">
    <location>
        <begin position="506"/>
        <end position="518"/>
    </location>
</feature>
<reference evidence="4" key="1">
    <citation type="journal article" date="2019" name="Sci. Rep.">
        <title>Draft genome of Tanacetum cinerariifolium, the natural source of mosquito coil.</title>
        <authorList>
            <person name="Yamashiro T."/>
            <person name="Shiraishi A."/>
            <person name="Satake H."/>
            <person name="Nakayama K."/>
        </authorList>
    </citation>
    <scope>NUCLEOTIDE SEQUENCE</scope>
</reference>
<proteinExistence type="predicted"/>
<accession>A0A6L2M6N9</accession>
<dbReference type="EMBL" id="BKCJ010005961">
    <property type="protein sequence ID" value="GEU69581.1"/>
    <property type="molecule type" value="Genomic_DNA"/>
</dbReference>
<dbReference type="InterPro" id="IPR013103">
    <property type="entry name" value="RVT_2"/>
</dbReference>
<name>A0A6L2M6N9_TANCI</name>
<feature type="domain" description="Retroviral polymerase SH3-like" evidence="3">
    <location>
        <begin position="57"/>
        <end position="105"/>
    </location>
</feature>
<dbReference type="PANTHER" id="PTHR11439:SF509">
    <property type="entry name" value="RNA-DIRECTED DNA POLYMERASE"/>
    <property type="match status" value="1"/>
</dbReference>
<protein>
    <submittedName>
        <fullName evidence="4">Uncharacterized protein</fullName>
    </submittedName>
</protein>
<comment type="caution">
    <text evidence="4">The sequence shown here is derived from an EMBL/GenBank/DDBJ whole genome shotgun (WGS) entry which is preliminary data.</text>
</comment>
<evidence type="ECO:0000313" key="4">
    <source>
        <dbReference type="EMBL" id="GEU69581.1"/>
    </source>
</evidence>